<dbReference type="GO" id="GO:0006310">
    <property type="term" value="P:DNA recombination"/>
    <property type="evidence" value="ECO:0007669"/>
    <property type="project" value="UniProtKB-KW"/>
</dbReference>
<evidence type="ECO:0000256" key="2">
    <source>
        <dbReference type="ARBA" id="ARBA00023172"/>
    </source>
</evidence>
<keyword evidence="3" id="KW-1133">Transmembrane helix</keyword>
<proteinExistence type="predicted"/>
<keyword evidence="3" id="KW-0812">Transmembrane</keyword>
<sequence>MVNINAKNNYEFITVPIWIDWGKTKDNKILKKQTMAIGLRDKNTGIHIIHPISSFILSWRWRASEYNTKRKHATNIVKFLNYLSQEKMHKIKSLADLDIETGTDYLNSLTNDYRKRDTITDAARTLTSFYVWLSQNDCLPNVGDNYIESKKKKNPHNDRTYYESLFNPTLPQRTRSNRKHLFPIKYIPLLIEISILVAHPIALGLYLQIFGGVRAGEVVNLKRTQFRKRLNSADFLLNIKEQQLRTDIKDSSGSNYVKKIRKQQILQIKDWGNIMFKDHVEFYKDKDINGTGALFINRDGLPMSGKSYSQYFFKVKDKFLKFLIDYGTVEDKVIATDLRLADWGTHIGRGTFTNLIAEEIENPAELMFLRGDSHLLSCLPYLEKTERVRKKVEERMNHMHTDYIPRLINRQNEIEE</sequence>
<dbReference type="GO" id="GO:0003677">
    <property type="term" value="F:DNA binding"/>
    <property type="evidence" value="ECO:0007669"/>
    <property type="project" value="UniProtKB-KW"/>
</dbReference>
<keyword evidence="2" id="KW-0233">DNA recombination</keyword>
<evidence type="ECO:0000313" key="4">
    <source>
        <dbReference type="EMBL" id="TKC14364.1"/>
    </source>
</evidence>
<dbReference type="SUPFAM" id="SSF56349">
    <property type="entry name" value="DNA breaking-rejoining enzymes"/>
    <property type="match status" value="1"/>
</dbReference>
<dbReference type="InterPro" id="IPR010998">
    <property type="entry name" value="Integrase_recombinase_N"/>
</dbReference>
<keyword evidence="5" id="KW-1185">Reference proteome</keyword>
<dbReference type="InterPro" id="IPR011010">
    <property type="entry name" value="DNA_brk_join_enz"/>
</dbReference>
<dbReference type="Gene3D" id="1.10.150.130">
    <property type="match status" value="1"/>
</dbReference>
<evidence type="ECO:0000256" key="3">
    <source>
        <dbReference type="SAM" id="Phobius"/>
    </source>
</evidence>
<evidence type="ECO:0000256" key="1">
    <source>
        <dbReference type="ARBA" id="ARBA00023125"/>
    </source>
</evidence>
<gene>
    <name evidence="4" type="ORF">FA727_21630</name>
</gene>
<evidence type="ECO:0000313" key="5">
    <source>
        <dbReference type="Proteomes" id="UP000307756"/>
    </source>
</evidence>
<dbReference type="AlphaFoldDB" id="A0A4U1CYT9"/>
<dbReference type="Proteomes" id="UP000307756">
    <property type="component" value="Unassembled WGS sequence"/>
</dbReference>
<keyword evidence="1" id="KW-0238">DNA-binding</keyword>
<organism evidence="4 5">
    <name type="scientific">Robertmurraya kyonggiensis</name>
    <dbReference type="NCBI Taxonomy" id="1037680"/>
    <lineage>
        <taxon>Bacteria</taxon>
        <taxon>Bacillati</taxon>
        <taxon>Bacillota</taxon>
        <taxon>Bacilli</taxon>
        <taxon>Bacillales</taxon>
        <taxon>Bacillaceae</taxon>
        <taxon>Robertmurraya</taxon>
    </lineage>
</organism>
<feature type="transmembrane region" description="Helical" evidence="3">
    <location>
        <begin position="186"/>
        <end position="207"/>
    </location>
</feature>
<protein>
    <recommendedName>
        <fullName evidence="6">Core-binding (CB) domain-containing protein</fullName>
    </recommendedName>
</protein>
<reference evidence="4 5" key="1">
    <citation type="journal article" date="2011" name="J. Microbiol.">
        <title>Bacillus kyonggiensis sp. nov., isolated from soil of a lettuce field.</title>
        <authorList>
            <person name="Dong K."/>
            <person name="Lee S."/>
        </authorList>
    </citation>
    <scope>NUCLEOTIDE SEQUENCE [LARGE SCALE GENOMIC DNA]</scope>
    <source>
        <strain evidence="4 5">NB22</strain>
    </source>
</reference>
<name>A0A4U1CYT9_9BACI</name>
<comment type="caution">
    <text evidence="4">The sequence shown here is derived from an EMBL/GenBank/DDBJ whole genome shotgun (WGS) entry which is preliminary data.</text>
</comment>
<dbReference type="EMBL" id="SWBM01000009">
    <property type="protein sequence ID" value="TKC14364.1"/>
    <property type="molecule type" value="Genomic_DNA"/>
</dbReference>
<keyword evidence="3" id="KW-0472">Membrane</keyword>
<dbReference type="Gene3D" id="1.10.443.10">
    <property type="entry name" value="Intergrase catalytic core"/>
    <property type="match status" value="1"/>
</dbReference>
<accession>A0A4U1CYT9</accession>
<dbReference type="GO" id="GO:0015074">
    <property type="term" value="P:DNA integration"/>
    <property type="evidence" value="ECO:0007669"/>
    <property type="project" value="InterPro"/>
</dbReference>
<evidence type="ECO:0008006" key="6">
    <source>
        <dbReference type="Google" id="ProtNLM"/>
    </source>
</evidence>
<dbReference type="InterPro" id="IPR013762">
    <property type="entry name" value="Integrase-like_cat_sf"/>
</dbReference>
<dbReference type="OrthoDB" id="2206342at2"/>